<dbReference type="Proteomes" id="UP001596413">
    <property type="component" value="Unassembled WGS sequence"/>
</dbReference>
<feature type="compositionally biased region" description="Pro residues" evidence="1">
    <location>
        <begin position="163"/>
        <end position="184"/>
    </location>
</feature>
<evidence type="ECO:0000256" key="1">
    <source>
        <dbReference type="SAM" id="MobiDB-lite"/>
    </source>
</evidence>
<comment type="caution">
    <text evidence="2">The sequence shown here is derived from an EMBL/GenBank/DDBJ whole genome shotgun (WGS) entry which is preliminary data.</text>
</comment>
<feature type="compositionally biased region" description="Polar residues" evidence="1">
    <location>
        <begin position="112"/>
        <end position="129"/>
    </location>
</feature>
<dbReference type="RefSeq" id="WP_386414883.1">
    <property type="nucleotide sequence ID" value="NZ_JBHSZO010000019.1"/>
</dbReference>
<evidence type="ECO:0000313" key="2">
    <source>
        <dbReference type="EMBL" id="MFC7219308.1"/>
    </source>
</evidence>
<protein>
    <submittedName>
        <fullName evidence="2">Uncharacterized protein</fullName>
    </submittedName>
</protein>
<sequence>MARIRSIKPEFFTSLTVADLSLTARMTFIGLWTHVDDDGRCVDDARLVRAAVWPLDDRVAADVEEDLRVLQEARLVVRYEVEGRRYLTVRNWREHQRIDKPKPSRLPGPGSEDTSPTCGNTGFPDTSATPPGRFPDPSPIDPGSVPVGKEQGTGSREQETSATPPPIPPPAAAEAAPPPDPQGAPPQERADVVRVCEALADAVAANGSNRPIVTERWRTEARLMLDKDGRTVEQVLGAVAWCQSDPFWRANVMSMAALRKQYDRLRLQARQRPGSPTSTVDQRVTTALRLADRLAAEEAEEAAAGYAVRPTVEGSARP</sequence>
<proteinExistence type="predicted"/>
<accession>A0ABW2GF22</accession>
<gene>
    <name evidence="2" type="ORF">ACFQLX_14185</name>
</gene>
<feature type="region of interest" description="Disordered" evidence="1">
    <location>
        <begin position="98"/>
        <end position="189"/>
    </location>
</feature>
<evidence type="ECO:0000313" key="3">
    <source>
        <dbReference type="Proteomes" id="UP001596413"/>
    </source>
</evidence>
<name>A0ABW2GF22_9ACTN</name>
<keyword evidence="3" id="KW-1185">Reference proteome</keyword>
<organism evidence="2 3">
    <name type="scientific">Streptomyces polyrhachis</name>
    <dbReference type="NCBI Taxonomy" id="1282885"/>
    <lineage>
        <taxon>Bacteria</taxon>
        <taxon>Bacillati</taxon>
        <taxon>Actinomycetota</taxon>
        <taxon>Actinomycetes</taxon>
        <taxon>Kitasatosporales</taxon>
        <taxon>Streptomycetaceae</taxon>
        <taxon>Streptomyces</taxon>
    </lineage>
</organism>
<dbReference type="EMBL" id="JBHSZO010000019">
    <property type="protein sequence ID" value="MFC7219308.1"/>
    <property type="molecule type" value="Genomic_DNA"/>
</dbReference>
<reference evidence="3" key="1">
    <citation type="journal article" date="2019" name="Int. J. Syst. Evol. Microbiol.">
        <title>The Global Catalogue of Microorganisms (GCM) 10K type strain sequencing project: providing services to taxonomists for standard genome sequencing and annotation.</title>
        <authorList>
            <consortium name="The Broad Institute Genomics Platform"/>
            <consortium name="The Broad Institute Genome Sequencing Center for Infectious Disease"/>
            <person name="Wu L."/>
            <person name="Ma J."/>
        </authorList>
    </citation>
    <scope>NUCLEOTIDE SEQUENCE [LARGE SCALE GENOMIC DNA]</scope>
    <source>
        <strain evidence="3">CGMCC 1.13681</strain>
    </source>
</reference>